<dbReference type="AlphaFoldDB" id="A0A830FT38"/>
<accession>A0A830FT38</accession>
<gene>
    <name evidence="5" type="ORF">GCM10009017_04160</name>
</gene>
<reference evidence="5" key="1">
    <citation type="journal article" date="2014" name="Int. J. Syst. Evol. Microbiol.">
        <title>Complete genome sequence of Corynebacterium casei LMG S-19264T (=DSM 44701T), isolated from a smear-ripened cheese.</title>
        <authorList>
            <consortium name="US DOE Joint Genome Institute (JGI-PGF)"/>
            <person name="Walter F."/>
            <person name="Albersmeier A."/>
            <person name="Kalinowski J."/>
            <person name="Ruckert C."/>
        </authorList>
    </citation>
    <scope>NUCLEOTIDE SEQUENCE</scope>
    <source>
        <strain evidence="5">JCM 16108</strain>
    </source>
</reference>
<dbReference type="Gene3D" id="1.10.10.10">
    <property type="entry name" value="Winged helix-like DNA-binding domain superfamily/Winged helix DNA-binding domain"/>
    <property type="match status" value="1"/>
</dbReference>
<name>A0A830FT38_9EURY</name>
<keyword evidence="1" id="KW-0805">Transcription regulation</keyword>
<feature type="domain" description="HTH arsR-type" evidence="4">
    <location>
        <begin position="30"/>
        <end position="123"/>
    </location>
</feature>
<organism evidence="5 6">
    <name type="scientific">Halarchaeum rubridurum</name>
    <dbReference type="NCBI Taxonomy" id="489911"/>
    <lineage>
        <taxon>Archaea</taxon>
        <taxon>Methanobacteriati</taxon>
        <taxon>Methanobacteriota</taxon>
        <taxon>Stenosarchaea group</taxon>
        <taxon>Halobacteria</taxon>
        <taxon>Halobacteriales</taxon>
        <taxon>Halobacteriaceae</taxon>
    </lineage>
</organism>
<evidence type="ECO:0000256" key="3">
    <source>
        <dbReference type="ARBA" id="ARBA00023163"/>
    </source>
</evidence>
<evidence type="ECO:0000313" key="6">
    <source>
        <dbReference type="Proteomes" id="UP000614609"/>
    </source>
</evidence>
<dbReference type="EMBL" id="BMOO01000001">
    <property type="protein sequence ID" value="GGM57130.1"/>
    <property type="molecule type" value="Genomic_DNA"/>
</dbReference>
<evidence type="ECO:0000259" key="4">
    <source>
        <dbReference type="SMART" id="SM00418"/>
    </source>
</evidence>
<dbReference type="InterPro" id="IPR011991">
    <property type="entry name" value="ArsR-like_HTH"/>
</dbReference>
<dbReference type="SMART" id="SM00418">
    <property type="entry name" value="HTH_ARSR"/>
    <property type="match status" value="1"/>
</dbReference>
<keyword evidence="2" id="KW-0238">DNA-binding</keyword>
<keyword evidence="6" id="KW-1185">Reference proteome</keyword>
<dbReference type="GO" id="GO:0003700">
    <property type="term" value="F:DNA-binding transcription factor activity"/>
    <property type="evidence" value="ECO:0007669"/>
    <property type="project" value="InterPro"/>
</dbReference>
<reference evidence="5" key="2">
    <citation type="submission" date="2020-09" db="EMBL/GenBank/DDBJ databases">
        <authorList>
            <person name="Sun Q."/>
            <person name="Ohkuma M."/>
        </authorList>
    </citation>
    <scope>NUCLEOTIDE SEQUENCE</scope>
    <source>
        <strain evidence="5">JCM 16108</strain>
    </source>
</reference>
<dbReference type="CDD" id="cd00090">
    <property type="entry name" value="HTH_ARSR"/>
    <property type="match status" value="1"/>
</dbReference>
<dbReference type="PANTHER" id="PTHR43132">
    <property type="entry name" value="ARSENICAL RESISTANCE OPERON REPRESSOR ARSR-RELATED"/>
    <property type="match status" value="1"/>
</dbReference>
<dbReference type="Proteomes" id="UP000614609">
    <property type="component" value="Unassembled WGS sequence"/>
</dbReference>
<evidence type="ECO:0000313" key="5">
    <source>
        <dbReference type="EMBL" id="GGM57130.1"/>
    </source>
</evidence>
<keyword evidence="3" id="KW-0804">Transcription</keyword>
<dbReference type="InterPro" id="IPR036388">
    <property type="entry name" value="WH-like_DNA-bd_sf"/>
</dbReference>
<dbReference type="Pfam" id="PF12840">
    <property type="entry name" value="HTH_20"/>
    <property type="match status" value="1"/>
</dbReference>
<dbReference type="InterPro" id="IPR051011">
    <property type="entry name" value="Metal_resp_trans_reg"/>
</dbReference>
<evidence type="ECO:0000256" key="2">
    <source>
        <dbReference type="ARBA" id="ARBA00023125"/>
    </source>
</evidence>
<dbReference type="InterPro" id="IPR001845">
    <property type="entry name" value="HTH_ArsR_DNA-bd_dom"/>
</dbReference>
<dbReference type="GO" id="GO:0003677">
    <property type="term" value="F:DNA binding"/>
    <property type="evidence" value="ECO:0007669"/>
    <property type="project" value="UniProtKB-KW"/>
</dbReference>
<dbReference type="InterPro" id="IPR036390">
    <property type="entry name" value="WH_DNA-bd_sf"/>
</dbReference>
<evidence type="ECO:0000256" key="1">
    <source>
        <dbReference type="ARBA" id="ARBA00023015"/>
    </source>
</evidence>
<dbReference type="SUPFAM" id="SSF46785">
    <property type="entry name" value="Winged helix' DNA-binding domain"/>
    <property type="match status" value="1"/>
</dbReference>
<sequence length="131" mass="14701">MLLRGVLHEASGVRVVSDDLEAEDFREQAKVFKALQSEVRLKLLKEVSERQPVSAPELHDAFEVTKESIKKNLNQLEEAGLLRSSRERGPGNRPRDEFVLAYGESGVMVQLDVVPDDYDFYLGESDVASPL</sequence>
<dbReference type="PANTHER" id="PTHR43132:SF2">
    <property type="entry name" value="ARSENICAL RESISTANCE OPERON REPRESSOR ARSR-RELATED"/>
    <property type="match status" value="1"/>
</dbReference>
<comment type="caution">
    <text evidence="5">The sequence shown here is derived from an EMBL/GenBank/DDBJ whole genome shotgun (WGS) entry which is preliminary data.</text>
</comment>
<protein>
    <recommendedName>
        <fullName evidence="4">HTH arsR-type domain-containing protein</fullName>
    </recommendedName>
</protein>
<proteinExistence type="predicted"/>